<dbReference type="RefSeq" id="WP_022529422.1">
    <property type="nucleotide sequence ID" value="NZ_KI271587.1"/>
</dbReference>
<evidence type="ECO:0000256" key="1">
    <source>
        <dbReference type="SAM" id="Phobius"/>
    </source>
</evidence>
<dbReference type="HOGENOM" id="CLU_3026676_0_0_9"/>
<evidence type="ECO:0000259" key="2">
    <source>
        <dbReference type="Pfam" id="PF19124"/>
    </source>
</evidence>
<evidence type="ECO:0000313" key="4">
    <source>
        <dbReference type="Proteomes" id="UP000030647"/>
    </source>
</evidence>
<feature type="transmembrane region" description="Helical" evidence="1">
    <location>
        <begin position="31"/>
        <end position="52"/>
    </location>
</feature>
<keyword evidence="1" id="KW-0812">Transmembrane</keyword>
<organism evidence="3 4">
    <name type="scientific">Schleiferilactobacillus shenzhenensis LY-73</name>
    <dbReference type="NCBI Taxonomy" id="1231336"/>
    <lineage>
        <taxon>Bacteria</taxon>
        <taxon>Bacillati</taxon>
        <taxon>Bacillota</taxon>
        <taxon>Bacilli</taxon>
        <taxon>Lactobacillales</taxon>
        <taxon>Lactobacillaceae</taxon>
        <taxon>Schleiferilactobacillus</taxon>
    </lineage>
</organism>
<keyword evidence="4" id="KW-1185">Reference proteome</keyword>
<dbReference type="STRING" id="1231336.L248_2835"/>
<keyword evidence="1" id="KW-0472">Membrane</keyword>
<dbReference type="InterPro" id="IPR043831">
    <property type="entry name" value="DUF5808"/>
</dbReference>
<reference evidence="4" key="1">
    <citation type="journal article" date="2013" name="Genome Announc.">
        <title>Whole-Genome Sequencing of Lactobacillus shenzhenensis Strain LY-73T.</title>
        <authorList>
            <person name="Lin Z."/>
            <person name="Liu Z."/>
            <person name="Yang R."/>
            <person name="Zou Y."/>
            <person name="Wan D."/>
            <person name="Chen J."/>
            <person name="Guo M."/>
            <person name="Zhao J."/>
            <person name="Fang C."/>
            <person name="Yang R."/>
            <person name="Liu F."/>
        </authorList>
    </citation>
    <scope>NUCLEOTIDE SEQUENCE [LARGE SCALE GENOMIC DNA]</scope>
    <source>
        <strain evidence="4">LY-73</strain>
    </source>
</reference>
<dbReference type="AlphaFoldDB" id="U4TKR5"/>
<protein>
    <recommendedName>
        <fullName evidence="2">DUF5808 domain-containing protein</fullName>
    </recommendedName>
</protein>
<name>U4TKR5_9LACO</name>
<feature type="domain" description="DUF5808" evidence="2">
    <location>
        <begin position="13"/>
        <end position="32"/>
    </location>
</feature>
<sequence length="55" mass="6009">MTPKHHPENKEPLFVPKRFGFGIGINWYNPVGQVITIGILLAVAAAVIVALVQSR</sequence>
<accession>U4TKR5</accession>
<proteinExistence type="predicted"/>
<dbReference type="Pfam" id="PF19124">
    <property type="entry name" value="DUF5808"/>
    <property type="match status" value="1"/>
</dbReference>
<dbReference type="EMBL" id="KI271587">
    <property type="protein sequence ID" value="ERL65436.1"/>
    <property type="molecule type" value="Genomic_DNA"/>
</dbReference>
<evidence type="ECO:0000313" key="3">
    <source>
        <dbReference type="EMBL" id="ERL65436.1"/>
    </source>
</evidence>
<keyword evidence="1" id="KW-1133">Transmembrane helix</keyword>
<dbReference type="Proteomes" id="UP000030647">
    <property type="component" value="Unassembled WGS sequence"/>
</dbReference>
<gene>
    <name evidence="3" type="ORF">L248_2835</name>
</gene>